<evidence type="ECO:0000313" key="3">
    <source>
        <dbReference type="Proteomes" id="UP000749040"/>
    </source>
</evidence>
<protein>
    <recommendedName>
        <fullName evidence="1">Outer membrane channel protein CpnT-like N-terminal domain-containing protein</fullName>
    </recommendedName>
</protein>
<proteinExistence type="predicted"/>
<dbReference type="Proteomes" id="UP000749040">
    <property type="component" value="Unassembled WGS sequence"/>
</dbReference>
<dbReference type="Pfam" id="PF25547">
    <property type="entry name" value="WXG100_2"/>
    <property type="match status" value="1"/>
</dbReference>
<name>A0ABS2U3P3_9ACTN</name>
<dbReference type="RefSeq" id="WP_205363994.1">
    <property type="nucleotide sequence ID" value="NZ_JADKYB010000033.1"/>
</dbReference>
<dbReference type="EMBL" id="JADKYB010000033">
    <property type="protein sequence ID" value="MBM9510228.1"/>
    <property type="molecule type" value="Genomic_DNA"/>
</dbReference>
<comment type="caution">
    <text evidence="2">The sequence shown here is derived from an EMBL/GenBank/DDBJ whole genome shotgun (WGS) entry which is preliminary data.</text>
</comment>
<dbReference type="Gene3D" id="1.10.287.1060">
    <property type="entry name" value="ESAT-6-like"/>
    <property type="match status" value="1"/>
</dbReference>
<evidence type="ECO:0000259" key="1">
    <source>
        <dbReference type="Pfam" id="PF25547"/>
    </source>
</evidence>
<gene>
    <name evidence="2" type="ORF">ITX44_37865</name>
</gene>
<accession>A0ABS2U3P3</accession>
<evidence type="ECO:0000313" key="2">
    <source>
        <dbReference type="EMBL" id="MBM9510228.1"/>
    </source>
</evidence>
<keyword evidence="3" id="KW-1185">Reference proteome</keyword>
<dbReference type="SUPFAM" id="SSF140453">
    <property type="entry name" value="EsxAB dimer-like"/>
    <property type="match status" value="1"/>
</dbReference>
<reference evidence="2 3" key="1">
    <citation type="submission" date="2021-01" db="EMBL/GenBank/DDBJ databases">
        <title>Streptomyces acididurans sp. nov., isolated from a peat swamp forest soil.</title>
        <authorList>
            <person name="Chantavorakit T."/>
            <person name="Duangmal K."/>
        </authorList>
    </citation>
    <scope>NUCLEOTIDE SEQUENCE [LARGE SCALE GENOMIC DNA]</scope>
    <source>
        <strain evidence="2 3">KK5PA1</strain>
    </source>
</reference>
<feature type="domain" description="Outer membrane channel protein CpnT-like N-terminal" evidence="1">
    <location>
        <begin position="17"/>
        <end position="136"/>
    </location>
</feature>
<organism evidence="2 3">
    <name type="scientific">Actinacidiphila acididurans</name>
    <dbReference type="NCBI Taxonomy" id="2784346"/>
    <lineage>
        <taxon>Bacteria</taxon>
        <taxon>Bacillati</taxon>
        <taxon>Actinomycetota</taxon>
        <taxon>Actinomycetes</taxon>
        <taxon>Kitasatosporales</taxon>
        <taxon>Streptomycetaceae</taxon>
        <taxon>Actinacidiphila</taxon>
    </lineage>
</organism>
<sequence>MAIELPGEVVSLLQFIGINWPNVNEDKVREFAGHIRDFADKVDSTHQDSTATVKNLATVYQGAGYEALATTWARMSDTHMSDLVTACHTVATAMDAAADVIVGMKAAAIAELVGLAASFVADQAAAVLTFGIAEAAEALIVEAAEKCVDYLEQQLEQYIIGEVVEAAVNPLVEVVGRAVNGLLYQATEDALGIPEATAPTGTLFIHPKAVHDHADLMHGHATTIAGHAADFHAKASGMSFE</sequence>
<dbReference type="InterPro" id="IPR057746">
    <property type="entry name" value="CpnT-like_N"/>
</dbReference>
<dbReference type="InterPro" id="IPR036689">
    <property type="entry name" value="ESAT-6-like_sf"/>
</dbReference>